<keyword evidence="6" id="KW-0156">Chromatin regulator</keyword>
<evidence type="ECO:0000256" key="14">
    <source>
        <dbReference type="ARBA" id="ARBA00048940"/>
    </source>
</evidence>
<dbReference type="PROSITE" id="PS50014">
    <property type="entry name" value="BROMODOMAIN_2"/>
    <property type="match status" value="1"/>
</dbReference>
<keyword evidence="11" id="KW-0963">Cytoplasm</keyword>
<dbReference type="Pfam" id="PF00439">
    <property type="entry name" value="Bromodomain"/>
    <property type="match status" value="1"/>
</dbReference>
<evidence type="ECO:0000313" key="19">
    <source>
        <dbReference type="EMBL" id="KAI9559557.1"/>
    </source>
</evidence>
<dbReference type="PANTHER" id="PTHR45750:SF3">
    <property type="entry name" value="HISTONE ACETYLTRANSFERASE"/>
    <property type="match status" value="1"/>
</dbReference>
<evidence type="ECO:0000256" key="15">
    <source>
        <dbReference type="PROSITE-ProRule" id="PRU00035"/>
    </source>
</evidence>
<keyword evidence="5" id="KW-0808">Transferase</keyword>
<dbReference type="PROSITE" id="PS51186">
    <property type="entry name" value="GNAT"/>
    <property type="match status" value="1"/>
</dbReference>
<evidence type="ECO:0000256" key="13">
    <source>
        <dbReference type="ARBA" id="ARBA00023315"/>
    </source>
</evidence>
<reference evidence="19 20" key="1">
    <citation type="submission" date="2022-05" db="EMBL/GenBank/DDBJ databases">
        <title>A multi-omics perspective on studying reproductive biology in Daphnia sinensis.</title>
        <authorList>
            <person name="Jia J."/>
        </authorList>
    </citation>
    <scope>NUCLEOTIDE SEQUENCE [LARGE SCALE GENOMIC DNA]</scope>
    <source>
        <strain evidence="19 20">WSL</strain>
    </source>
</reference>
<dbReference type="InterPro" id="IPR037800">
    <property type="entry name" value="GCN5"/>
</dbReference>
<dbReference type="InterPro" id="IPR001487">
    <property type="entry name" value="Bromodomain"/>
</dbReference>
<evidence type="ECO:0000259" key="18">
    <source>
        <dbReference type="PROSITE" id="PS51186"/>
    </source>
</evidence>
<dbReference type="CDD" id="cd05509">
    <property type="entry name" value="Bromo_gcn5_like"/>
    <property type="match status" value="1"/>
</dbReference>
<name>A0AAD5KSD9_9CRUS</name>
<evidence type="ECO:0000313" key="20">
    <source>
        <dbReference type="Proteomes" id="UP000820818"/>
    </source>
</evidence>
<organism evidence="19 20">
    <name type="scientific">Daphnia sinensis</name>
    <dbReference type="NCBI Taxonomy" id="1820382"/>
    <lineage>
        <taxon>Eukaryota</taxon>
        <taxon>Metazoa</taxon>
        <taxon>Ecdysozoa</taxon>
        <taxon>Arthropoda</taxon>
        <taxon>Crustacea</taxon>
        <taxon>Branchiopoda</taxon>
        <taxon>Diplostraca</taxon>
        <taxon>Cladocera</taxon>
        <taxon>Anomopoda</taxon>
        <taxon>Daphniidae</taxon>
        <taxon>Daphnia</taxon>
        <taxon>Daphnia similis group</taxon>
    </lineage>
</organism>
<dbReference type="CDD" id="cd04301">
    <property type="entry name" value="NAT_SF"/>
    <property type="match status" value="1"/>
</dbReference>
<dbReference type="Pfam" id="PF00583">
    <property type="entry name" value="Acetyltransf_1"/>
    <property type="match status" value="1"/>
</dbReference>
<dbReference type="EC" id="2.3.1.48" evidence="4"/>
<feature type="region of interest" description="Disordered" evidence="16">
    <location>
        <begin position="368"/>
        <end position="387"/>
    </location>
</feature>
<keyword evidence="8 15" id="KW-0103">Bromodomain</keyword>
<keyword evidence="10" id="KW-0804">Transcription</keyword>
<dbReference type="PROSITE" id="PS00633">
    <property type="entry name" value="BROMODOMAIN_1"/>
    <property type="match status" value="1"/>
</dbReference>
<dbReference type="AlphaFoldDB" id="A0AAD5KSD9"/>
<keyword evidence="20" id="KW-1185">Reference proteome</keyword>
<comment type="caution">
    <text evidence="19">The sequence shown here is derived from an EMBL/GenBank/DDBJ whole genome shotgun (WGS) entry which is preliminary data.</text>
</comment>
<dbReference type="FunFam" id="3.40.630.30:FF:000004">
    <property type="entry name" value="Histone acetyltransferase KAT2A"/>
    <property type="match status" value="1"/>
</dbReference>
<gene>
    <name evidence="19" type="ORF">GHT06_013562</name>
</gene>
<keyword evidence="11" id="KW-0206">Cytoskeleton</keyword>
<evidence type="ECO:0000256" key="3">
    <source>
        <dbReference type="ARBA" id="ARBA00008607"/>
    </source>
</evidence>
<dbReference type="InterPro" id="IPR009464">
    <property type="entry name" value="PCAF_N"/>
</dbReference>
<comment type="similarity">
    <text evidence="3">Belongs to the acetyltransferase family. GCN5 subfamily.</text>
</comment>
<evidence type="ECO:0000256" key="5">
    <source>
        <dbReference type="ARBA" id="ARBA00022679"/>
    </source>
</evidence>
<evidence type="ECO:0000256" key="11">
    <source>
        <dbReference type="ARBA" id="ARBA00023212"/>
    </source>
</evidence>
<evidence type="ECO:0000256" key="4">
    <source>
        <dbReference type="ARBA" id="ARBA00013184"/>
    </source>
</evidence>
<dbReference type="GO" id="GO:0043992">
    <property type="term" value="F:histone H3K9 acetyltransferase activity"/>
    <property type="evidence" value="ECO:0007669"/>
    <property type="project" value="UniProtKB-ARBA"/>
</dbReference>
<keyword evidence="7" id="KW-0805">Transcription regulation</keyword>
<dbReference type="SUPFAM" id="SSF47370">
    <property type="entry name" value="Bromodomain"/>
    <property type="match status" value="1"/>
</dbReference>
<dbReference type="SMART" id="SM00297">
    <property type="entry name" value="BROMO"/>
    <property type="match status" value="1"/>
</dbReference>
<feature type="domain" description="N-acetyltransferase" evidence="18">
    <location>
        <begin position="448"/>
        <end position="594"/>
    </location>
</feature>
<evidence type="ECO:0000256" key="7">
    <source>
        <dbReference type="ARBA" id="ARBA00023015"/>
    </source>
</evidence>
<dbReference type="GO" id="GO:0045944">
    <property type="term" value="P:positive regulation of transcription by RNA polymerase II"/>
    <property type="evidence" value="ECO:0007669"/>
    <property type="project" value="TreeGrafter"/>
</dbReference>
<accession>A0AAD5KSD9</accession>
<comment type="catalytic activity">
    <reaction evidence="14">
        <text>L-lysyl-[histone] + acetyl-CoA = N(6)-acetyl-L-lysyl-[histone] + CoA + H(+)</text>
        <dbReference type="Rhea" id="RHEA:21992"/>
        <dbReference type="Rhea" id="RHEA-COMP:9845"/>
        <dbReference type="Rhea" id="RHEA-COMP:11338"/>
        <dbReference type="ChEBI" id="CHEBI:15378"/>
        <dbReference type="ChEBI" id="CHEBI:29969"/>
        <dbReference type="ChEBI" id="CHEBI:57287"/>
        <dbReference type="ChEBI" id="CHEBI:57288"/>
        <dbReference type="ChEBI" id="CHEBI:61930"/>
        <dbReference type="EC" id="2.3.1.48"/>
    </reaction>
    <physiologicalReaction direction="left-to-right" evidence="14">
        <dbReference type="Rhea" id="RHEA:21993"/>
    </physiologicalReaction>
</comment>
<dbReference type="Gene3D" id="3.40.630.30">
    <property type="match status" value="1"/>
</dbReference>
<dbReference type="InterPro" id="IPR036427">
    <property type="entry name" value="Bromodomain-like_sf"/>
</dbReference>
<dbReference type="Gene3D" id="1.20.920.10">
    <property type="entry name" value="Bromodomain-like"/>
    <property type="match status" value="1"/>
</dbReference>
<dbReference type="Proteomes" id="UP000820818">
    <property type="component" value="Linkage Group LG4"/>
</dbReference>
<evidence type="ECO:0000256" key="16">
    <source>
        <dbReference type="SAM" id="MobiDB-lite"/>
    </source>
</evidence>
<keyword evidence="12" id="KW-0539">Nucleus</keyword>
<evidence type="ECO:0000256" key="10">
    <source>
        <dbReference type="ARBA" id="ARBA00023163"/>
    </source>
</evidence>
<dbReference type="EMBL" id="WJBH02000004">
    <property type="protein sequence ID" value="KAI9559557.1"/>
    <property type="molecule type" value="Genomic_DNA"/>
</dbReference>
<dbReference type="PANTHER" id="PTHR45750">
    <property type="entry name" value="GH11602P"/>
    <property type="match status" value="1"/>
</dbReference>
<dbReference type="GO" id="GO:0005813">
    <property type="term" value="C:centrosome"/>
    <property type="evidence" value="ECO:0007669"/>
    <property type="project" value="UniProtKB-SubCell"/>
</dbReference>
<proteinExistence type="inferred from homology"/>
<dbReference type="PRINTS" id="PR00503">
    <property type="entry name" value="BROMODOMAIN"/>
</dbReference>
<evidence type="ECO:0000259" key="17">
    <source>
        <dbReference type="PROSITE" id="PS50014"/>
    </source>
</evidence>
<keyword evidence="9" id="KW-0010">Activator</keyword>
<feature type="domain" description="Bromo" evidence="17">
    <location>
        <begin position="687"/>
        <end position="757"/>
    </location>
</feature>
<evidence type="ECO:0000256" key="6">
    <source>
        <dbReference type="ARBA" id="ARBA00022853"/>
    </source>
</evidence>
<keyword evidence="13" id="KW-0012">Acyltransferase</keyword>
<evidence type="ECO:0000256" key="9">
    <source>
        <dbReference type="ARBA" id="ARBA00023159"/>
    </source>
</evidence>
<protein>
    <recommendedName>
        <fullName evidence="4">histone acetyltransferase</fullName>
        <ecNumber evidence="4">2.3.1.48</ecNumber>
    </recommendedName>
</protein>
<dbReference type="InterPro" id="IPR000182">
    <property type="entry name" value="GNAT_dom"/>
</dbReference>
<dbReference type="SUPFAM" id="SSF55729">
    <property type="entry name" value="Acyl-CoA N-acyltransferases (Nat)"/>
    <property type="match status" value="1"/>
</dbReference>
<dbReference type="InterPro" id="IPR018359">
    <property type="entry name" value="Bromodomain_CS"/>
</dbReference>
<evidence type="ECO:0000256" key="12">
    <source>
        <dbReference type="ARBA" id="ARBA00023242"/>
    </source>
</evidence>
<evidence type="ECO:0000256" key="8">
    <source>
        <dbReference type="ARBA" id="ARBA00023117"/>
    </source>
</evidence>
<evidence type="ECO:0000256" key="2">
    <source>
        <dbReference type="ARBA" id="ARBA00004300"/>
    </source>
</evidence>
<dbReference type="GO" id="GO:0140672">
    <property type="term" value="C:ATAC complex"/>
    <property type="evidence" value="ECO:0007669"/>
    <property type="project" value="TreeGrafter"/>
</dbReference>
<sequence>MADTCNQTTVNNAPTAGVGTIRLNNIQKIQMRKQQVREWPHPKKLEKLAVYSSCKVDESCKCNGWKNPPAPPNTNTIPGMNMALPTANLTDPCRSCSHSLSDHVSHLLNSTNEELNQLLSLVVDIENLFVCVNKEEDPDNKQVYFCLFKLLRKCIMQMTKPVVEGPLGSPPFEKLSISKGVANFVMFKYSQQTPKEFQKMGDLAKMFIHCLNHWKLETPTQWKQHYPQADLSIYRMSYTRWLCYCNVPTYCDSLPCYDTSAIFGRTFLRLIYSTVQRQLMDRFIAEKDRLPPERRDMIINQFPKFLADMEMELGNDASPVWDPSYVHRPANLQETIKDENVAQPGEATFHRLTTSGIVRSISKDAEKNLLKRQGDNESGTEGDTKRLRLNDDISEETVAQILAVINDPKKMLGPESVFPENAPRDEAAKQEERRGLISFHVVGNSLTQTVSKQTMSWLVGLQNVFSHQLPRMPKEYITRLVFDCKHRTLALIKDGRPIGGICFRMFPTQGFTEIVFCAVTSSEQVKGYGTHLMNHIKDYHIKHNVLHFLTFADEYAIGYFKKQGFSKEIKLPKSVYNGYIKDYEGATLMGCELNPRIIYTEFTAIIRKQKEIVKHLIEMKQQEISQVHPGLNCFKDGVREIPIDSIPGLKLTGWRPSHGYGSKRVIEETFDAEQLYQALRSVLNQVRSHPSSWPFLKPVDRAEVPDYYDHIKFPMDLKTMGDRLKNRYYVHRKLFMADISRMFSNCRHYNEADTEYCKCANALEKYYIAKMKDAGLWEK</sequence>
<dbReference type="Pfam" id="PF06466">
    <property type="entry name" value="PCAF_N"/>
    <property type="match status" value="1"/>
</dbReference>
<dbReference type="InterPro" id="IPR016181">
    <property type="entry name" value="Acyl_CoA_acyltransferase"/>
</dbReference>
<dbReference type="GO" id="GO:0005634">
    <property type="term" value="C:nucleus"/>
    <property type="evidence" value="ECO:0007669"/>
    <property type="project" value="UniProtKB-SubCell"/>
</dbReference>
<evidence type="ECO:0000256" key="1">
    <source>
        <dbReference type="ARBA" id="ARBA00004123"/>
    </source>
</evidence>
<comment type="subcellular location">
    <subcellularLocation>
        <location evidence="2">Cytoplasm</location>
        <location evidence="2">Cytoskeleton</location>
        <location evidence="2">Microtubule organizing center</location>
        <location evidence="2">Centrosome</location>
    </subcellularLocation>
    <subcellularLocation>
        <location evidence="1">Nucleus</location>
    </subcellularLocation>
</comment>